<dbReference type="EMBL" id="OCMY01000001">
    <property type="protein sequence ID" value="SOD37536.1"/>
    <property type="molecule type" value="Genomic_DNA"/>
</dbReference>
<dbReference type="RefSeq" id="WP_141400234.1">
    <property type="nucleotide sequence ID" value="NZ_OCMY01000001.1"/>
</dbReference>
<reference evidence="2" key="1">
    <citation type="submission" date="2017-09" db="EMBL/GenBank/DDBJ databases">
        <authorList>
            <person name="Varghese N."/>
            <person name="Submissions S."/>
        </authorList>
    </citation>
    <scope>NUCLEOTIDE SEQUENCE [LARGE SCALE GENOMIC DNA]</scope>
    <source>
        <strain evidence="2">JKS000234</strain>
    </source>
</reference>
<keyword evidence="2" id="KW-1185">Reference proteome</keyword>
<dbReference type="Proteomes" id="UP000219271">
    <property type="component" value="Unassembled WGS sequence"/>
</dbReference>
<protein>
    <submittedName>
        <fullName evidence="1">Uncharacterized protein</fullName>
    </submittedName>
</protein>
<proteinExistence type="predicted"/>
<accession>A0A286BTR4</accession>
<dbReference type="OrthoDB" id="612868at2"/>
<dbReference type="InterPro" id="IPR017483">
    <property type="entry name" value="CHP03034"/>
</dbReference>
<evidence type="ECO:0000313" key="2">
    <source>
        <dbReference type="Proteomes" id="UP000219271"/>
    </source>
</evidence>
<gene>
    <name evidence="1" type="ORF">SAMN06273570_1896</name>
</gene>
<dbReference type="AlphaFoldDB" id="A0A286BTR4"/>
<evidence type="ECO:0000313" key="1">
    <source>
        <dbReference type="EMBL" id="SOD37536.1"/>
    </source>
</evidence>
<dbReference type="Pfam" id="PF11692">
    <property type="entry name" value="DUF3289"/>
    <property type="match status" value="1"/>
</dbReference>
<name>A0A286BTR4_9GAMM</name>
<sequence length="42" mass="4765">MAALQFPCTIFTTQKRMDDYGASDMSGPYRYIEITGARNESQ</sequence>
<organism evidence="1 2">
    <name type="scientific">Candidatus Pantoea floridensis</name>
    <dbReference type="NCBI Taxonomy" id="1938870"/>
    <lineage>
        <taxon>Bacteria</taxon>
        <taxon>Pseudomonadati</taxon>
        <taxon>Pseudomonadota</taxon>
        <taxon>Gammaproteobacteria</taxon>
        <taxon>Enterobacterales</taxon>
        <taxon>Erwiniaceae</taxon>
        <taxon>Pantoea</taxon>
    </lineage>
</organism>